<proteinExistence type="predicted"/>
<dbReference type="Pfam" id="PF09965">
    <property type="entry name" value="DUF2199"/>
    <property type="match status" value="1"/>
</dbReference>
<accession>A0AB73SH40</accession>
<dbReference type="AlphaFoldDB" id="A0AB73SH40"/>
<dbReference type="EMBL" id="NUFG01000007">
    <property type="protein sequence ID" value="PEK24987.1"/>
    <property type="molecule type" value="Genomic_DNA"/>
</dbReference>
<dbReference type="InterPro" id="IPR018697">
    <property type="entry name" value="DUF2199"/>
</dbReference>
<evidence type="ECO:0000313" key="2">
    <source>
        <dbReference type="Proteomes" id="UP000220435"/>
    </source>
</evidence>
<reference evidence="1 2" key="1">
    <citation type="submission" date="2017-09" db="EMBL/GenBank/DDBJ databases">
        <title>Large-scale bioinformatics analysis of Bacillus genomes uncovers conserved roles of natural products in bacterial physiology.</title>
        <authorList>
            <consortium name="Agbiome Team Llc"/>
            <person name="Bleich R.M."/>
            <person name="Kirk G.J."/>
            <person name="Santa Maria K.C."/>
            <person name="Allen S.E."/>
            <person name="Farag S."/>
            <person name="Shank E.A."/>
            <person name="Bowers A."/>
        </authorList>
    </citation>
    <scope>NUCLEOTIDE SEQUENCE [LARGE SCALE GENOMIC DNA]</scope>
    <source>
        <strain evidence="1 2">AFS000414</strain>
    </source>
</reference>
<organism evidence="1 2">
    <name type="scientific">Bacillus wiedmannii</name>
    <dbReference type="NCBI Taxonomy" id="1890302"/>
    <lineage>
        <taxon>Bacteria</taxon>
        <taxon>Bacillati</taxon>
        <taxon>Bacillota</taxon>
        <taxon>Bacilli</taxon>
        <taxon>Bacillales</taxon>
        <taxon>Bacillaceae</taxon>
        <taxon>Bacillus</taxon>
        <taxon>Bacillus cereus group</taxon>
    </lineage>
</organism>
<comment type="caution">
    <text evidence="1">The sequence shown here is derived from an EMBL/GenBank/DDBJ whole genome shotgun (WGS) entry which is preliminary data.</text>
</comment>
<dbReference type="Proteomes" id="UP000220435">
    <property type="component" value="Unassembled WGS sequence"/>
</dbReference>
<name>A0AB73SH40_9BACI</name>
<evidence type="ECO:0008006" key="3">
    <source>
        <dbReference type="Google" id="ProtNLM"/>
    </source>
</evidence>
<evidence type="ECO:0000313" key="1">
    <source>
        <dbReference type="EMBL" id="PEK24987.1"/>
    </source>
</evidence>
<protein>
    <recommendedName>
        <fullName evidence="3">DUF2199 domain-containing protein</fullName>
    </recommendedName>
</protein>
<gene>
    <name evidence="1" type="ORF">CN694_11410</name>
</gene>
<sequence>MNDHSGIPLSYGSDAPYHYYEIEPSERNKRFELTSDLCIMDDEYYFIRGCLEIPILEEDENFIWDVWVSISKASYRKVIEEWNNKGRENTSPYFGWLATLIPGYPETLNLKTNVHIRQIGYRPFIELEPTMHPLALEQRNGIDFERVKEIQKMMQ</sequence>